<dbReference type="PANTHER" id="PTHR47551">
    <property type="entry name" value="TUBULIN--TYROSINE LIGASE PBY1-RELATED"/>
    <property type="match status" value="1"/>
</dbReference>
<dbReference type="EMBL" id="BARW01021740">
    <property type="protein sequence ID" value="GAI91434.1"/>
    <property type="molecule type" value="Genomic_DNA"/>
</dbReference>
<dbReference type="PANTHER" id="PTHR47551:SF1">
    <property type="entry name" value="TUBULIN--TYROSINE LIGASE PBY1-RELATED"/>
    <property type="match status" value="1"/>
</dbReference>
<accession>X1UGF9</accession>
<evidence type="ECO:0000313" key="1">
    <source>
        <dbReference type="EMBL" id="GAI91434.1"/>
    </source>
</evidence>
<gene>
    <name evidence="1" type="ORF">S12H4_36467</name>
</gene>
<dbReference type="GO" id="GO:0000932">
    <property type="term" value="C:P-body"/>
    <property type="evidence" value="ECO:0007669"/>
    <property type="project" value="TreeGrafter"/>
</dbReference>
<sequence length="113" mass="13381">MPPELLVFVREADRPAPTDSKRLTWRQYESIDFEQLLQQSRNCLANSYVIRKALIRKHYLATTVSHWLTKNVEDTRLRGHVKPSVEFEVDYAEFLDDALIEAFELKESWARNE</sequence>
<reference evidence="1" key="1">
    <citation type="journal article" date="2014" name="Front. Microbiol.">
        <title>High frequency of phylogenetically diverse reductive dehalogenase-homologous genes in deep subseafloor sedimentary metagenomes.</title>
        <authorList>
            <person name="Kawai M."/>
            <person name="Futagami T."/>
            <person name="Toyoda A."/>
            <person name="Takaki Y."/>
            <person name="Nishi S."/>
            <person name="Hori S."/>
            <person name="Arai W."/>
            <person name="Tsubouchi T."/>
            <person name="Morono Y."/>
            <person name="Uchiyama I."/>
            <person name="Ito T."/>
            <person name="Fujiyama A."/>
            <person name="Inagaki F."/>
            <person name="Takami H."/>
        </authorList>
    </citation>
    <scope>NUCLEOTIDE SEQUENCE</scope>
    <source>
        <strain evidence="1">Expedition CK06-06</strain>
    </source>
</reference>
<dbReference type="AlphaFoldDB" id="X1UGF9"/>
<protein>
    <submittedName>
        <fullName evidence="1">Uncharacterized protein</fullName>
    </submittedName>
</protein>
<proteinExistence type="predicted"/>
<organism evidence="1">
    <name type="scientific">marine sediment metagenome</name>
    <dbReference type="NCBI Taxonomy" id="412755"/>
    <lineage>
        <taxon>unclassified sequences</taxon>
        <taxon>metagenomes</taxon>
        <taxon>ecological metagenomes</taxon>
    </lineage>
</organism>
<name>X1UGF9_9ZZZZ</name>
<dbReference type="InterPro" id="IPR027746">
    <property type="entry name" value="TTL"/>
</dbReference>
<feature type="non-terminal residue" evidence="1">
    <location>
        <position position="113"/>
    </location>
</feature>
<comment type="caution">
    <text evidence="1">The sequence shown here is derived from an EMBL/GenBank/DDBJ whole genome shotgun (WGS) entry which is preliminary data.</text>
</comment>